<dbReference type="InterPro" id="IPR045249">
    <property type="entry name" value="HARBI1-like"/>
</dbReference>
<dbReference type="Proteomes" id="UP001370490">
    <property type="component" value="Unassembled WGS sequence"/>
</dbReference>
<protein>
    <recommendedName>
        <fullName evidence="1">DUF8040 domain-containing protein</fullName>
    </recommendedName>
</protein>
<dbReference type="AlphaFoldDB" id="A0AAN8V038"/>
<dbReference type="PANTHER" id="PTHR22930:SF293">
    <property type="entry name" value="PROTEIN ALP1-LIKE"/>
    <property type="match status" value="1"/>
</dbReference>
<proteinExistence type="predicted"/>
<dbReference type="EMBL" id="JBAMMX010000016">
    <property type="protein sequence ID" value="KAK6925105.1"/>
    <property type="molecule type" value="Genomic_DNA"/>
</dbReference>
<comment type="caution">
    <text evidence="2">The sequence shown here is derived from an EMBL/GenBank/DDBJ whole genome shotgun (WGS) entry which is preliminary data.</text>
</comment>
<sequence length="207" mass="24377">MDRRRMKILIVMVMMHIQMLNMLAMFCMVIHAFAARRYRRCILLVKSARKSLVRSESLNRIIYESDEECVEQLCMDRHTFAILCTLLRSTGRLKDTRKISVEQQAAMFLQILAHNVKNREIRMQNSWSQETISRHFNAVLVAVLRLHGILFRKPEAVSAISMDAPWKWFKICHMNLLYLLRFAADYRAKHRHKSGSTGKIVEPETKQ</sequence>
<evidence type="ECO:0000313" key="2">
    <source>
        <dbReference type="EMBL" id="KAK6925105.1"/>
    </source>
</evidence>
<dbReference type="InterPro" id="IPR058353">
    <property type="entry name" value="DUF8040"/>
</dbReference>
<keyword evidence="3" id="KW-1185">Reference proteome</keyword>
<name>A0AAN8V038_9MAGN</name>
<accession>A0AAN8V038</accession>
<dbReference type="PANTHER" id="PTHR22930">
    <property type="match status" value="1"/>
</dbReference>
<dbReference type="Pfam" id="PF26138">
    <property type="entry name" value="DUF8040"/>
    <property type="match status" value="1"/>
</dbReference>
<evidence type="ECO:0000313" key="3">
    <source>
        <dbReference type="Proteomes" id="UP001370490"/>
    </source>
</evidence>
<organism evidence="2 3">
    <name type="scientific">Dillenia turbinata</name>
    <dbReference type="NCBI Taxonomy" id="194707"/>
    <lineage>
        <taxon>Eukaryota</taxon>
        <taxon>Viridiplantae</taxon>
        <taxon>Streptophyta</taxon>
        <taxon>Embryophyta</taxon>
        <taxon>Tracheophyta</taxon>
        <taxon>Spermatophyta</taxon>
        <taxon>Magnoliopsida</taxon>
        <taxon>eudicotyledons</taxon>
        <taxon>Gunneridae</taxon>
        <taxon>Pentapetalae</taxon>
        <taxon>Dilleniales</taxon>
        <taxon>Dilleniaceae</taxon>
        <taxon>Dillenia</taxon>
    </lineage>
</organism>
<feature type="domain" description="DUF8040" evidence="1">
    <location>
        <begin position="55"/>
        <end position="144"/>
    </location>
</feature>
<evidence type="ECO:0000259" key="1">
    <source>
        <dbReference type="Pfam" id="PF26138"/>
    </source>
</evidence>
<reference evidence="2 3" key="1">
    <citation type="submission" date="2023-12" db="EMBL/GenBank/DDBJ databases">
        <title>A high-quality genome assembly for Dillenia turbinata (Dilleniales).</title>
        <authorList>
            <person name="Chanderbali A."/>
        </authorList>
    </citation>
    <scope>NUCLEOTIDE SEQUENCE [LARGE SCALE GENOMIC DNA]</scope>
    <source>
        <strain evidence="2">LSX21</strain>
        <tissue evidence="2">Leaf</tissue>
    </source>
</reference>
<gene>
    <name evidence="2" type="ORF">RJ641_009431</name>
</gene>